<dbReference type="STRING" id="862908.BMS_2086"/>
<evidence type="ECO:0000313" key="12">
    <source>
        <dbReference type="Proteomes" id="UP000008963"/>
    </source>
</evidence>
<keyword evidence="12" id="KW-1185">Reference proteome</keyword>
<keyword evidence="4" id="KW-0479">Metal-binding</keyword>
<sequence length="396" mass="46442">MLVELKNALPAPVLEFNKLLNDRGFKLTLIGGAVRDFILYSKLSDDLDFEIRSQKFVDDAIWPSILKDLFKEMKPLGVAVESLKFNIYRVTFKGIEFEISSPRKEVYEPNIGDYGHSDFRAEFSSNFTYEESFARRDFTLNAIGVEFTEEFSLIDPYGGVEAAQKRELDFITDDFFKDPVRLLRTLRFKVAHNLTLSRRIKDDLVYFNLNKLSLHYFVQEGRKIGLENLAYEMDFSRRKFALKLPSWAEEFSKFNFKAFKECYHLVDLVLYFSTQREIADQEVQQLATNFNIKKTTVNDILNLREFYLVELSKLEKDIANDSFDQFCARSLFLKLARLKKGVNRISPELIEFYLSSSLKTFLFEDFVESDLYREILPTIKRSEISMLGIYCHLLKK</sequence>
<feature type="domain" description="Poly A polymerase head" evidence="10">
    <location>
        <begin position="29"/>
        <end position="167"/>
    </location>
</feature>
<proteinExistence type="inferred from homology"/>
<evidence type="ECO:0000313" key="11">
    <source>
        <dbReference type="EMBL" id="CBW26897.1"/>
    </source>
</evidence>
<evidence type="ECO:0000256" key="2">
    <source>
        <dbReference type="ARBA" id="ARBA00022694"/>
    </source>
</evidence>
<name>E1X367_HALMS</name>
<dbReference type="InterPro" id="IPR002646">
    <property type="entry name" value="PolA_pol_head_dom"/>
</dbReference>
<dbReference type="GO" id="GO:0003723">
    <property type="term" value="F:RNA binding"/>
    <property type="evidence" value="ECO:0007669"/>
    <property type="project" value="UniProtKB-KW"/>
</dbReference>
<dbReference type="Gene3D" id="3.30.460.10">
    <property type="entry name" value="Beta Polymerase, domain 2"/>
    <property type="match status" value="1"/>
</dbReference>
<dbReference type="KEGG" id="bmx:BMS_2086"/>
<evidence type="ECO:0000259" key="10">
    <source>
        <dbReference type="Pfam" id="PF01743"/>
    </source>
</evidence>
<dbReference type="SUPFAM" id="SSF81301">
    <property type="entry name" value="Nucleotidyltransferase"/>
    <property type="match status" value="1"/>
</dbReference>
<dbReference type="AlphaFoldDB" id="E1X367"/>
<dbReference type="eggNOG" id="COG0617">
    <property type="taxonomic scope" value="Bacteria"/>
</dbReference>
<keyword evidence="6" id="KW-0067">ATP-binding</keyword>
<evidence type="ECO:0000256" key="1">
    <source>
        <dbReference type="ARBA" id="ARBA00022679"/>
    </source>
</evidence>
<dbReference type="GO" id="GO:0046872">
    <property type="term" value="F:metal ion binding"/>
    <property type="evidence" value="ECO:0007669"/>
    <property type="project" value="UniProtKB-KW"/>
</dbReference>
<dbReference type="HOGENOM" id="CLU_695926_0_0_7"/>
<gene>
    <name evidence="11" type="ordered locus">BMS_2086</name>
</gene>
<evidence type="ECO:0000256" key="6">
    <source>
        <dbReference type="ARBA" id="ARBA00022840"/>
    </source>
</evidence>
<keyword evidence="7" id="KW-0460">Magnesium</keyword>
<keyword evidence="5" id="KW-0547">Nucleotide-binding</keyword>
<dbReference type="PANTHER" id="PTHR47545">
    <property type="entry name" value="MULTIFUNCTIONAL CCA PROTEIN"/>
    <property type="match status" value="1"/>
</dbReference>
<dbReference type="InterPro" id="IPR043519">
    <property type="entry name" value="NT_sf"/>
</dbReference>
<dbReference type="InterPro" id="IPR050124">
    <property type="entry name" value="tRNA_CCA-adding_enzyme"/>
</dbReference>
<evidence type="ECO:0000256" key="5">
    <source>
        <dbReference type="ARBA" id="ARBA00022741"/>
    </source>
</evidence>
<evidence type="ECO:0000256" key="8">
    <source>
        <dbReference type="ARBA" id="ARBA00022884"/>
    </source>
</evidence>
<reference evidence="12" key="1">
    <citation type="journal article" date="2013" name="ISME J.">
        <title>A small predatory core genome in the divergent marine Bacteriovorax marinus SJ and the terrestrial Bdellovibrio bacteriovorus.</title>
        <authorList>
            <person name="Crossman L.C."/>
            <person name="Chen H."/>
            <person name="Cerdeno-Tarraga A.M."/>
            <person name="Brooks K."/>
            <person name="Quail M.A."/>
            <person name="Pineiro S.A."/>
            <person name="Hobley L."/>
            <person name="Sockett R.E."/>
            <person name="Bentley S.D."/>
            <person name="Parkhill J."/>
            <person name="Williams H.N."/>
            <person name="Stine O.C."/>
        </authorList>
    </citation>
    <scope>NUCLEOTIDE SEQUENCE [LARGE SCALE GENOMIC DNA]</scope>
    <source>
        <strain evidence="12">ATCC BAA-682 / DSM 15412 / SJ</strain>
    </source>
</reference>
<dbReference type="EMBL" id="FQ312005">
    <property type="protein sequence ID" value="CBW26897.1"/>
    <property type="molecule type" value="Genomic_DNA"/>
</dbReference>
<keyword evidence="8 9" id="KW-0694">RNA-binding</keyword>
<dbReference type="GO" id="GO:0005524">
    <property type="term" value="F:ATP binding"/>
    <property type="evidence" value="ECO:0007669"/>
    <property type="project" value="UniProtKB-KW"/>
</dbReference>
<dbReference type="PATRIC" id="fig|862908.3.peg.1984"/>
<dbReference type="GO" id="GO:0008033">
    <property type="term" value="P:tRNA processing"/>
    <property type="evidence" value="ECO:0007669"/>
    <property type="project" value="UniProtKB-KW"/>
</dbReference>
<dbReference type="Pfam" id="PF01743">
    <property type="entry name" value="PolyA_pol"/>
    <property type="match status" value="1"/>
</dbReference>
<accession>E1X367</accession>
<protein>
    <submittedName>
        <fullName evidence="11">Poly(A) polymerase</fullName>
    </submittedName>
</protein>
<evidence type="ECO:0000256" key="3">
    <source>
        <dbReference type="ARBA" id="ARBA00022695"/>
    </source>
</evidence>
<evidence type="ECO:0000256" key="4">
    <source>
        <dbReference type="ARBA" id="ARBA00022723"/>
    </source>
</evidence>
<evidence type="ECO:0000256" key="9">
    <source>
        <dbReference type="RuleBase" id="RU003953"/>
    </source>
</evidence>
<dbReference type="RefSeq" id="WP_014244675.1">
    <property type="nucleotide sequence ID" value="NC_016620.1"/>
</dbReference>
<keyword evidence="2" id="KW-0819">tRNA processing</keyword>
<evidence type="ECO:0000256" key="7">
    <source>
        <dbReference type="ARBA" id="ARBA00022842"/>
    </source>
</evidence>
<organism evidence="11 12">
    <name type="scientific">Halobacteriovorax marinus (strain ATCC BAA-682 / DSM 15412 / SJ)</name>
    <name type="common">Bacteriovorax marinus</name>
    <dbReference type="NCBI Taxonomy" id="862908"/>
    <lineage>
        <taxon>Bacteria</taxon>
        <taxon>Pseudomonadati</taxon>
        <taxon>Bdellovibrionota</taxon>
        <taxon>Bacteriovoracia</taxon>
        <taxon>Bacteriovoracales</taxon>
        <taxon>Halobacteriovoraceae</taxon>
        <taxon>Halobacteriovorax</taxon>
    </lineage>
</organism>
<keyword evidence="1 9" id="KW-0808">Transferase</keyword>
<comment type="similarity">
    <text evidence="9">Belongs to the tRNA nucleotidyltransferase/poly(A) polymerase family.</text>
</comment>
<dbReference type="GO" id="GO:0016779">
    <property type="term" value="F:nucleotidyltransferase activity"/>
    <property type="evidence" value="ECO:0007669"/>
    <property type="project" value="UniProtKB-KW"/>
</dbReference>
<dbReference type="Proteomes" id="UP000008963">
    <property type="component" value="Chromosome"/>
</dbReference>
<dbReference type="PANTHER" id="PTHR47545:SF1">
    <property type="entry name" value="MULTIFUNCTIONAL CCA PROTEIN"/>
    <property type="match status" value="1"/>
</dbReference>
<keyword evidence="3" id="KW-0548">Nucleotidyltransferase</keyword>
<dbReference type="OrthoDB" id="9805698at2"/>